<reference evidence="2" key="1">
    <citation type="submission" date="2016-05" db="EMBL/GenBank/DDBJ databases">
        <authorList>
            <person name="Lavstsen T."/>
            <person name="Jespersen J.S."/>
        </authorList>
    </citation>
    <scope>NUCLEOTIDE SEQUENCE [LARGE SCALE GENOMIC DNA]</scope>
</reference>
<name>A0A1A8WJD3_PLAOA</name>
<keyword evidence="1" id="KW-0472">Membrane</keyword>
<dbReference type="InterPro" id="IPR008780">
    <property type="entry name" value="Plasmodium_Vir"/>
</dbReference>
<dbReference type="AlphaFoldDB" id="A0A1A8WJD3"/>
<organism evidence="2 5">
    <name type="scientific">Plasmodium ovale curtisi</name>
    <dbReference type="NCBI Taxonomy" id="864141"/>
    <lineage>
        <taxon>Eukaryota</taxon>
        <taxon>Sar</taxon>
        <taxon>Alveolata</taxon>
        <taxon>Apicomplexa</taxon>
        <taxon>Aconoidasida</taxon>
        <taxon>Haemosporida</taxon>
        <taxon>Plasmodiidae</taxon>
        <taxon>Plasmodium</taxon>
        <taxon>Plasmodium (Plasmodium)</taxon>
    </lineage>
</organism>
<evidence type="ECO:0000256" key="1">
    <source>
        <dbReference type="SAM" id="Phobius"/>
    </source>
</evidence>
<dbReference type="Proteomes" id="UP000078546">
    <property type="component" value="Unassembled WGS sequence"/>
</dbReference>
<dbReference type="EMBL" id="FLQU01001454">
    <property type="protein sequence ID" value="SBS93052.1"/>
    <property type="molecule type" value="Genomic_DNA"/>
</dbReference>
<evidence type="ECO:0000313" key="3">
    <source>
        <dbReference type="EMBL" id="SBT02122.1"/>
    </source>
</evidence>
<proteinExistence type="predicted"/>
<reference evidence="4 5" key="2">
    <citation type="submission" date="2016-05" db="EMBL/GenBank/DDBJ databases">
        <authorList>
            <person name="Naeem Raeece"/>
        </authorList>
    </citation>
    <scope>NUCLEOTIDE SEQUENCE [LARGE SCALE GENOMIC DNA]</scope>
</reference>
<evidence type="ECO:0000313" key="2">
    <source>
        <dbReference type="EMBL" id="SBS93052.1"/>
    </source>
</evidence>
<evidence type="ECO:0000313" key="5">
    <source>
        <dbReference type="Proteomes" id="UP000078560"/>
    </source>
</evidence>
<gene>
    <name evidence="3" type="ORF">POVCU1_073250</name>
    <name evidence="2" type="ORF">POVCU2_0078660</name>
</gene>
<dbReference type="Proteomes" id="UP000078560">
    <property type="component" value="Unassembled WGS sequence"/>
</dbReference>
<feature type="transmembrane region" description="Helical" evidence="1">
    <location>
        <begin position="240"/>
        <end position="262"/>
    </location>
</feature>
<dbReference type="EMBL" id="FLQV01003101">
    <property type="protein sequence ID" value="SBT02122.1"/>
    <property type="molecule type" value="Genomic_DNA"/>
</dbReference>
<protein>
    <submittedName>
        <fullName evidence="2">PIR Superfamily Protein</fullName>
    </submittedName>
</protein>
<evidence type="ECO:0000313" key="4">
    <source>
        <dbReference type="Proteomes" id="UP000078546"/>
    </source>
</evidence>
<keyword evidence="1" id="KW-1133">Transmembrane helix</keyword>
<sequence length="316" mass="37128">MSFPGSDIYSFFETIKKYSFYEVQMEKYFKGDGDKKTCDSFPYYVQISSTESANNICEKFLYLYNLIITHKTELGEKQLSINDFAYLNYWINNKLRNNTHSHKFTVNEFYERMSDHELEFVTGIFNGKLYDLEENHFKNMNLLYYLYDNYGLIFNKIKNNEKEGKISCLQYAQELIDNYKKGIIQCHIDKSNFCKALKHFKGEYEKITGPQSVSEKCVDREHLQLPTYNDALLEYKNINVVGTILGPSFATLFTSVFLYMFTPLGKRIRAIMGRNNGTHSDLYEENNQSFLSSSDNDHINVDENSYHISYDTVVNF</sequence>
<keyword evidence="1" id="KW-0812">Transmembrane</keyword>
<accession>A0A1A8WJD3</accession>
<dbReference type="Pfam" id="PF05795">
    <property type="entry name" value="Plasmodium_Vir"/>
    <property type="match status" value="2"/>
</dbReference>